<evidence type="ECO:0000313" key="1">
    <source>
        <dbReference type="EMBL" id="GBP57233.1"/>
    </source>
</evidence>
<dbReference type="OrthoDB" id="410155at2759"/>
<keyword evidence="2" id="KW-1185">Reference proteome</keyword>
<evidence type="ECO:0000313" key="2">
    <source>
        <dbReference type="Proteomes" id="UP000299102"/>
    </source>
</evidence>
<accession>A0A4C1X243</accession>
<sequence>MRHVSAYLTSENRSCVRALQRKVKARILEFKNDKWSTLIEKITPSHQAYWKLFKALKTDGHLPTSAFKKPDNSFAVEDREKAECLTDSVEQQCSNNSIHDTAHSHRIEEKVRMKISLEPKDDLAVVSVDEIQKHIK</sequence>
<dbReference type="Proteomes" id="UP000299102">
    <property type="component" value="Unassembled WGS sequence"/>
</dbReference>
<comment type="caution">
    <text evidence="1">The sequence shown here is derived from an EMBL/GenBank/DDBJ whole genome shotgun (WGS) entry which is preliminary data.</text>
</comment>
<gene>
    <name evidence="1" type="ORF">EVAR_82945_1</name>
</gene>
<dbReference type="EMBL" id="BGZK01000711">
    <property type="protein sequence ID" value="GBP57233.1"/>
    <property type="molecule type" value="Genomic_DNA"/>
</dbReference>
<organism evidence="1 2">
    <name type="scientific">Eumeta variegata</name>
    <name type="common">Bagworm moth</name>
    <name type="synonym">Eumeta japonica</name>
    <dbReference type="NCBI Taxonomy" id="151549"/>
    <lineage>
        <taxon>Eukaryota</taxon>
        <taxon>Metazoa</taxon>
        <taxon>Ecdysozoa</taxon>
        <taxon>Arthropoda</taxon>
        <taxon>Hexapoda</taxon>
        <taxon>Insecta</taxon>
        <taxon>Pterygota</taxon>
        <taxon>Neoptera</taxon>
        <taxon>Endopterygota</taxon>
        <taxon>Lepidoptera</taxon>
        <taxon>Glossata</taxon>
        <taxon>Ditrysia</taxon>
        <taxon>Tineoidea</taxon>
        <taxon>Psychidae</taxon>
        <taxon>Oiketicinae</taxon>
        <taxon>Eumeta</taxon>
    </lineage>
</organism>
<proteinExistence type="predicted"/>
<reference evidence="1 2" key="1">
    <citation type="journal article" date="2019" name="Commun. Biol.">
        <title>The bagworm genome reveals a unique fibroin gene that provides high tensile strength.</title>
        <authorList>
            <person name="Kono N."/>
            <person name="Nakamura H."/>
            <person name="Ohtoshi R."/>
            <person name="Tomita M."/>
            <person name="Numata K."/>
            <person name="Arakawa K."/>
        </authorList>
    </citation>
    <scope>NUCLEOTIDE SEQUENCE [LARGE SCALE GENOMIC DNA]</scope>
</reference>
<name>A0A4C1X243_EUMVA</name>
<protein>
    <submittedName>
        <fullName evidence="1">Uncharacterized protein</fullName>
    </submittedName>
</protein>
<dbReference type="AlphaFoldDB" id="A0A4C1X243"/>